<dbReference type="Pfam" id="PF08904">
    <property type="entry name" value="EipB_like"/>
    <property type="match status" value="1"/>
</dbReference>
<accession>A0AAE3VRZ4</accession>
<protein>
    <recommendedName>
        <fullName evidence="4">DUF1849 domain-containing protein</fullName>
    </recommendedName>
</protein>
<dbReference type="AlphaFoldDB" id="A0AAE3VRZ4"/>
<keyword evidence="1" id="KW-0732">Signal</keyword>
<feature type="chain" id="PRO_5042233415" description="DUF1849 domain-containing protein" evidence="1">
    <location>
        <begin position="23"/>
        <end position="282"/>
    </location>
</feature>
<evidence type="ECO:0000313" key="2">
    <source>
        <dbReference type="EMBL" id="MDQ0317120.1"/>
    </source>
</evidence>
<comment type="caution">
    <text evidence="2">The sequence shown here is derived from an EMBL/GenBank/DDBJ whole genome shotgun (WGS) entry which is preliminary data.</text>
</comment>
<dbReference type="EMBL" id="JAUSUL010000004">
    <property type="protein sequence ID" value="MDQ0317120.1"/>
    <property type="molecule type" value="Genomic_DNA"/>
</dbReference>
<evidence type="ECO:0000313" key="3">
    <source>
        <dbReference type="Proteomes" id="UP001229244"/>
    </source>
</evidence>
<proteinExistence type="predicted"/>
<dbReference type="InterPro" id="IPR015000">
    <property type="entry name" value="EipB-like"/>
</dbReference>
<reference evidence="2" key="1">
    <citation type="submission" date="2023-07" db="EMBL/GenBank/DDBJ databases">
        <title>Genomic Encyclopedia of Type Strains, Phase IV (KMG-IV): sequencing the most valuable type-strain genomes for metagenomic binning, comparative biology and taxonomic classification.</title>
        <authorList>
            <person name="Goeker M."/>
        </authorList>
    </citation>
    <scope>NUCLEOTIDE SEQUENCE</scope>
    <source>
        <strain evidence="2">DSM 21202</strain>
    </source>
</reference>
<sequence length="282" mass="30154">MRSLIAAIAACLVMSVGPAAVAADEAGSDDVAAGLLAHRAVYDIALGDASSSADISSVSGRLVFEVTGAPCEGFTVNSRFVTRIDDQDGGRRVTDLRSSTHESGDGDRFQFLSRTFVGQRLQQEAKGSASQEDDGISVELSQPEEATFRMRGDVLFPTQHLIRVIEAARANQRILEADLYDGSDDGRQMYTTTAVIGGESDAPVGEADDRLSEAVGATRHWPVSLSYFDLSAGEAGELTPVYTLQFQLYENGVSRALTLDYGNFSLTGTLVELDRLPKTSCN</sequence>
<gene>
    <name evidence="2" type="ORF">J2S73_003597</name>
</gene>
<dbReference type="Proteomes" id="UP001229244">
    <property type="component" value="Unassembled WGS sequence"/>
</dbReference>
<name>A0AAE3VRZ4_9HYPH</name>
<evidence type="ECO:0008006" key="4">
    <source>
        <dbReference type="Google" id="ProtNLM"/>
    </source>
</evidence>
<organism evidence="2 3">
    <name type="scientific">Amorphus orientalis</name>
    <dbReference type="NCBI Taxonomy" id="649198"/>
    <lineage>
        <taxon>Bacteria</taxon>
        <taxon>Pseudomonadati</taxon>
        <taxon>Pseudomonadota</taxon>
        <taxon>Alphaproteobacteria</taxon>
        <taxon>Hyphomicrobiales</taxon>
        <taxon>Amorphaceae</taxon>
        <taxon>Amorphus</taxon>
    </lineage>
</organism>
<keyword evidence="3" id="KW-1185">Reference proteome</keyword>
<evidence type="ECO:0000256" key="1">
    <source>
        <dbReference type="SAM" id="SignalP"/>
    </source>
</evidence>
<dbReference type="RefSeq" id="WP_306887017.1">
    <property type="nucleotide sequence ID" value="NZ_JAUSUL010000004.1"/>
</dbReference>
<feature type="signal peptide" evidence="1">
    <location>
        <begin position="1"/>
        <end position="22"/>
    </location>
</feature>